<dbReference type="AlphaFoldDB" id="A0A6L5GC28"/>
<keyword evidence="5" id="KW-1185">Reference proteome</keyword>
<dbReference type="EMBL" id="WIAO01000021">
    <property type="protein sequence ID" value="MQM27188.1"/>
    <property type="molecule type" value="Genomic_DNA"/>
</dbReference>
<organism evidence="4 5">
    <name type="scientific">Glycomyces albidus</name>
    <dbReference type="NCBI Taxonomy" id="2656774"/>
    <lineage>
        <taxon>Bacteria</taxon>
        <taxon>Bacillati</taxon>
        <taxon>Actinomycetota</taxon>
        <taxon>Actinomycetes</taxon>
        <taxon>Glycomycetales</taxon>
        <taxon>Glycomycetaceae</taxon>
        <taxon>Glycomyces</taxon>
    </lineage>
</organism>
<dbReference type="SMART" id="SM00530">
    <property type="entry name" value="HTH_XRE"/>
    <property type="match status" value="1"/>
</dbReference>
<dbReference type="Pfam" id="PF01381">
    <property type="entry name" value="HTH_3"/>
    <property type="match status" value="1"/>
</dbReference>
<dbReference type="SUPFAM" id="SSF47413">
    <property type="entry name" value="lambda repressor-like DNA-binding domains"/>
    <property type="match status" value="1"/>
</dbReference>
<keyword evidence="1" id="KW-0238">DNA-binding</keyword>
<dbReference type="InterPro" id="IPR050807">
    <property type="entry name" value="TransReg_Diox_bact_type"/>
</dbReference>
<dbReference type="PROSITE" id="PS50943">
    <property type="entry name" value="HTH_CROC1"/>
    <property type="match status" value="1"/>
</dbReference>
<feature type="region of interest" description="Disordered" evidence="2">
    <location>
        <begin position="75"/>
        <end position="152"/>
    </location>
</feature>
<evidence type="ECO:0000259" key="3">
    <source>
        <dbReference type="PROSITE" id="PS50943"/>
    </source>
</evidence>
<dbReference type="InterPro" id="IPR001387">
    <property type="entry name" value="Cro/C1-type_HTH"/>
</dbReference>
<protein>
    <submittedName>
        <fullName evidence="4">Helix-turn-helix domain-containing protein</fullName>
    </submittedName>
</protein>
<dbReference type="GO" id="GO:0005829">
    <property type="term" value="C:cytosol"/>
    <property type="evidence" value="ECO:0007669"/>
    <property type="project" value="TreeGrafter"/>
</dbReference>
<sequence>MVLLRELLGETLRRRRRAQKRTLRDVSKQANVSLGYLSEIERGHKEPSSELLASVCGALQVRLSEVLAEVSREVAAHERGEAQGQQPSPQGRQVAVLPLPREQAAAEESRRRRKQMYGAGGFKAAPPQSPIAQVRSRHRRGEVTDSVVSAAA</sequence>
<dbReference type="CDD" id="cd00093">
    <property type="entry name" value="HTH_XRE"/>
    <property type="match status" value="1"/>
</dbReference>
<name>A0A6L5GC28_9ACTN</name>
<dbReference type="PANTHER" id="PTHR46797:SF1">
    <property type="entry name" value="METHYLPHOSPHONATE SYNTHASE"/>
    <property type="match status" value="1"/>
</dbReference>
<dbReference type="GO" id="GO:0003700">
    <property type="term" value="F:DNA-binding transcription factor activity"/>
    <property type="evidence" value="ECO:0007669"/>
    <property type="project" value="TreeGrafter"/>
</dbReference>
<dbReference type="Gene3D" id="1.10.260.40">
    <property type="entry name" value="lambda repressor-like DNA-binding domains"/>
    <property type="match status" value="1"/>
</dbReference>
<dbReference type="RefSeq" id="WP_153026335.1">
    <property type="nucleotide sequence ID" value="NZ_WIAO01000021.1"/>
</dbReference>
<evidence type="ECO:0000313" key="5">
    <source>
        <dbReference type="Proteomes" id="UP000477750"/>
    </source>
</evidence>
<dbReference type="Proteomes" id="UP000477750">
    <property type="component" value="Unassembled WGS sequence"/>
</dbReference>
<proteinExistence type="predicted"/>
<comment type="caution">
    <text evidence="4">The sequence shown here is derived from an EMBL/GenBank/DDBJ whole genome shotgun (WGS) entry which is preliminary data.</text>
</comment>
<accession>A0A6L5GC28</accession>
<evidence type="ECO:0000256" key="2">
    <source>
        <dbReference type="SAM" id="MobiDB-lite"/>
    </source>
</evidence>
<feature type="domain" description="HTH cro/C1-type" evidence="3">
    <location>
        <begin position="12"/>
        <end position="66"/>
    </location>
</feature>
<gene>
    <name evidence="4" type="ORF">GFD30_16635</name>
</gene>
<reference evidence="4 5" key="1">
    <citation type="submission" date="2019-10" db="EMBL/GenBank/DDBJ databases">
        <title>Glycomyces albidus sp. nov., a novel actinomycete isolated from rhizosphere soil of wheat (Triticum aestivum L.).</title>
        <authorList>
            <person name="Qian L."/>
        </authorList>
    </citation>
    <scope>NUCLEOTIDE SEQUENCE [LARGE SCALE GENOMIC DNA]</scope>
    <source>
        <strain evidence="4 5">NEAU-7082</strain>
    </source>
</reference>
<dbReference type="GO" id="GO:0003677">
    <property type="term" value="F:DNA binding"/>
    <property type="evidence" value="ECO:0007669"/>
    <property type="project" value="UniProtKB-KW"/>
</dbReference>
<dbReference type="InterPro" id="IPR010982">
    <property type="entry name" value="Lambda_DNA-bd_dom_sf"/>
</dbReference>
<evidence type="ECO:0000313" key="4">
    <source>
        <dbReference type="EMBL" id="MQM27188.1"/>
    </source>
</evidence>
<dbReference type="PANTHER" id="PTHR46797">
    <property type="entry name" value="HTH-TYPE TRANSCRIPTIONAL REGULATOR"/>
    <property type="match status" value="1"/>
</dbReference>
<evidence type="ECO:0000256" key="1">
    <source>
        <dbReference type="ARBA" id="ARBA00023125"/>
    </source>
</evidence>